<accession>A0A9N7TJW3</accession>
<protein>
    <submittedName>
        <fullName evidence="2">Uncharacterized protein</fullName>
    </submittedName>
</protein>
<dbReference type="EMBL" id="CADEAL010000074">
    <property type="protein sequence ID" value="CAB1413846.1"/>
    <property type="molecule type" value="Genomic_DNA"/>
</dbReference>
<reference evidence="2" key="1">
    <citation type="submission" date="2020-03" db="EMBL/GenBank/DDBJ databases">
        <authorList>
            <person name="Weist P."/>
        </authorList>
    </citation>
    <scope>NUCLEOTIDE SEQUENCE</scope>
</reference>
<feature type="region of interest" description="Disordered" evidence="1">
    <location>
        <begin position="175"/>
        <end position="196"/>
    </location>
</feature>
<name>A0A9N7TJW3_PLEPL</name>
<evidence type="ECO:0000313" key="2">
    <source>
        <dbReference type="EMBL" id="CAB1413846.1"/>
    </source>
</evidence>
<dbReference type="Proteomes" id="UP001153269">
    <property type="component" value="Unassembled WGS sequence"/>
</dbReference>
<comment type="caution">
    <text evidence="2">The sequence shown here is derived from an EMBL/GenBank/DDBJ whole genome shotgun (WGS) entry which is preliminary data.</text>
</comment>
<sequence>MPEGLQQHLPSQLAMEPSQPNVFMPLDATVTQLSNHPLPLSCLYLLPLLFAAQCSLFFLHHKRKGGEKESESVRTLHPAPISTRFIRLFLNPLPNLPSHPPLLPWSDTLPGCDAGARYKEESSAVPFRSERSDRCIRRPPDNQDSNPAHSYDPAAPATWINSQVTAVCCPLPPNPLTPPPPVHPHPEQQHQLQQHQHQLILRPLRPPPRLQLSVCVPRAWGLPCSSRLGC</sequence>
<keyword evidence="3" id="KW-1185">Reference proteome</keyword>
<proteinExistence type="predicted"/>
<gene>
    <name evidence="2" type="ORF">PLEPLA_LOCUS1549</name>
</gene>
<evidence type="ECO:0000256" key="1">
    <source>
        <dbReference type="SAM" id="MobiDB-lite"/>
    </source>
</evidence>
<feature type="region of interest" description="Disordered" evidence="1">
    <location>
        <begin position="120"/>
        <end position="155"/>
    </location>
</feature>
<organism evidence="2 3">
    <name type="scientific">Pleuronectes platessa</name>
    <name type="common">European plaice</name>
    <dbReference type="NCBI Taxonomy" id="8262"/>
    <lineage>
        <taxon>Eukaryota</taxon>
        <taxon>Metazoa</taxon>
        <taxon>Chordata</taxon>
        <taxon>Craniata</taxon>
        <taxon>Vertebrata</taxon>
        <taxon>Euteleostomi</taxon>
        <taxon>Actinopterygii</taxon>
        <taxon>Neopterygii</taxon>
        <taxon>Teleostei</taxon>
        <taxon>Neoteleostei</taxon>
        <taxon>Acanthomorphata</taxon>
        <taxon>Carangaria</taxon>
        <taxon>Pleuronectiformes</taxon>
        <taxon>Pleuronectoidei</taxon>
        <taxon>Pleuronectidae</taxon>
        <taxon>Pleuronectes</taxon>
    </lineage>
</organism>
<dbReference type="AlphaFoldDB" id="A0A9N7TJW3"/>
<evidence type="ECO:0000313" key="3">
    <source>
        <dbReference type="Proteomes" id="UP001153269"/>
    </source>
</evidence>
<feature type="compositionally biased region" description="Basic and acidic residues" evidence="1">
    <location>
        <begin position="120"/>
        <end position="141"/>
    </location>
</feature>